<dbReference type="EMBL" id="JAXBLV010000211">
    <property type="protein sequence ID" value="MDY3562331.1"/>
    <property type="molecule type" value="Genomic_DNA"/>
</dbReference>
<organism evidence="1 2">
    <name type="scientific">Gemmata algarum</name>
    <dbReference type="NCBI Taxonomy" id="2975278"/>
    <lineage>
        <taxon>Bacteria</taxon>
        <taxon>Pseudomonadati</taxon>
        <taxon>Planctomycetota</taxon>
        <taxon>Planctomycetia</taxon>
        <taxon>Gemmatales</taxon>
        <taxon>Gemmataceae</taxon>
        <taxon>Gemmata</taxon>
    </lineage>
</organism>
<keyword evidence="2" id="KW-1185">Reference proteome</keyword>
<gene>
    <name evidence="1" type="ORF">R5W23_003796</name>
</gene>
<reference evidence="2" key="1">
    <citation type="journal article" date="2023" name="Mar. Drugs">
        <title>Gemmata algarum, a Novel Planctomycete Isolated from an Algal Mat, Displays Antimicrobial Activity.</title>
        <authorList>
            <person name="Kumar G."/>
            <person name="Kallscheuer N."/>
            <person name="Kashif M."/>
            <person name="Ahamad S."/>
            <person name="Jagadeeshwari U."/>
            <person name="Pannikurungottu S."/>
            <person name="Haufschild T."/>
            <person name="Kabuu M."/>
            <person name="Sasikala C."/>
            <person name="Jogler C."/>
            <person name="Ramana C."/>
        </authorList>
    </citation>
    <scope>NUCLEOTIDE SEQUENCE [LARGE SCALE GENOMIC DNA]</scope>
    <source>
        <strain evidence="2">JC673</strain>
    </source>
</reference>
<dbReference type="SUPFAM" id="SSF51294">
    <property type="entry name" value="Hedgehog/intein (Hint) domain"/>
    <property type="match status" value="1"/>
</dbReference>
<sequence length="101" mass="10651">MASRTEHDPCGPVEWKAVEDTFRRTGRVLHLHFGGGERIRTTPEHPFWVDGKGWTAAGSLAAGDRIATLSGEWVPVAGGDTSLSTQQSQALAAALAVATAP</sequence>
<name>A0ABU5F923_9BACT</name>
<dbReference type="InterPro" id="IPR036844">
    <property type="entry name" value="Hint_dom_sf"/>
</dbReference>
<proteinExistence type="predicted"/>
<evidence type="ECO:0000313" key="1">
    <source>
        <dbReference type="EMBL" id="MDY3562331.1"/>
    </source>
</evidence>
<protein>
    <submittedName>
        <fullName evidence="1">HINT domain-containing protein</fullName>
    </submittedName>
</protein>
<comment type="caution">
    <text evidence="1">The sequence shown here is derived from an EMBL/GenBank/DDBJ whole genome shotgun (WGS) entry which is preliminary data.</text>
</comment>
<dbReference type="RefSeq" id="WP_320688641.1">
    <property type="nucleotide sequence ID" value="NZ_JAXBLV010000211.1"/>
</dbReference>
<evidence type="ECO:0000313" key="2">
    <source>
        <dbReference type="Proteomes" id="UP001272242"/>
    </source>
</evidence>
<dbReference type="Gene3D" id="2.170.16.10">
    <property type="entry name" value="Hedgehog/Intein (Hint) domain"/>
    <property type="match status" value="1"/>
</dbReference>
<accession>A0ABU5F923</accession>
<dbReference type="Proteomes" id="UP001272242">
    <property type="component" value="Unassembled WGS sequence"/>
</dbReference>